<dbReference type="InterPro" id="IPR029044">
    <property type="entry name" value="Nucleotide-diphossugar_trans"/>
</dbReference>
<dbReference type="CDD" id="cd00761">
    <property type="entry name" value="Glyco_tranf_GTA_type"/>
    <property type="match status" value="1"/>
</dbReference>
<dbReference type="RefSeq" id="WP_263573767.1">
    <property type="nucleotide sequence ID" value="NZ_JAJIRN010000013.1"/>
</dbReference>
<dbReference type="Gene3D" id="3.90.550.10">
    <property type="entry name" value="Spore Coat Polysaccharide Biosynthesis Protein SpsA, Chain A"/>
    <property type="match status" value="1"/>
</dbReference>
<comment type="caution">
    <text evidence="2">The sequence shown here is derived from an EMBL/GenBank/DDBJ whole genome shotgun (WGS) entry which is preliminary data.</text>
</comment>
<dbReference type="EMBL" id="JAJIRN010000013">
    <property type="protein sequence ID" value="MCV2371184.1"/>
    <property type="molecule type" value="Genomic_DNA"/>
</dbReference>
<accession>A0ABT2YM86</accession>
<proteinExistence type="predicted"/>
<gene>
    <name evidence="2" type="ORF">LNV07_24100</name>
</gene>
<reference evidence="2 3" key="1">
    <citation type="submission" date="2021-11" db="EMBL/GenBank/DDBJ databases">
        <authorList>
            <person name="Liang Q."/>
            <person name="Mou H."/>
            <person name="Liu Z."/>
        </authorList>
    </citation>
    <scope>NUCLEOTIDE SEQUENCE [LARGE SCALE GENOMIC DNA]</scope>
    <source>
        <strain evidence="2 3">CHU3</strain>
    </source>
</reference>
<dbReference type="Pfam" id="PF00535">
    <property type="entry name" value="Glycos_transf_2"/>
    <property type="match status" value="1"/>
</dbReference>
<feature type="domain" description="Glycosyltransferase 2-like" evidence="1">
    <location>
        <begin position="28"/>
        <end position="113"/>
    </location>
</feature>
<evidence type="ECO:0000313" key="3">
    <source>
        <dbReference type="Proteomes" id="UP001209701"/>
    </source>
</evidence>
<dbReference type="Proteomes" id="UP001209701">
    <property type="component" value="Unassembled WGS sequence"/>
</dbReference>
<organism evidence="2 3">
    <name type="scientific">Roseateles oligotrophus</name>
    <dbReference type="NCBI Taxonomy" id="1769250"/>
    <lineage>
        <taxon>Bacteria</taxon>
        <taxon>Pseudomonadati</taxon>
        <taxon>Pseudomonadota</taxon>
        <taxon>Betaproteobacteria</taxon>
        <taxon>Burkholderiales</taxon>
        <taxon>Sphaerotilaceae</taxon>
        <taxon>Roseateles</taxon>
    </lineage>
</organism>
<dbReference type="InterPro" id="IPR001173">
    <property type="entry name" value="Glyco_trans_2-like"/>
</dbReference>
<protein>
    <submittedName>
        <fullName evidence="2">Glycosyltransferase family 2 protein</fullName>
    </submittedName>
</protein>
<sequence>MQPKLSIISHYYNHPEMVQNQIAYWEALPDSFLSQVEFILVDDCSERTPAIRPTKLNLKVYRVITDLPWNQAGARNLGAFNASGEWALYFDIDQRFYAEPMAAVIANLDRLDKMGMYYLKIKELIDITVNKPLDFHPNSFLVNLAMFKQHAMYDEDFVGHYGYEDLYMPKVWEKHGGKRALLNDAVFFEDMGFGTTNLNRDLSRNLALAQKKMAEGYQRPVGILRFEWEQIDISNGYGL</sequence>
<dbReference type="SUPFAM" id="SSF53448">
    <property type="entry name" value="Nucleotide-diphospho-sugar transferases"/>
    <property type="match status" value="1"/>
</dbReference>
<name>A0ABT2YM86_9BURK</name>
<evidence type="ECO:0000259" key="1">
    <source>
        <dbReference type="Pfam" id="PF00535"/>
    </source>
</evidence>
<keyword evidence="3" id="KW-1185">Reference proteome</keyword>
<evidence type="ECO:0000313" key="2">
    <source>
        <dbReference type="EMBL" id="MCV2371184.1"/>
    </source>
</evidence>